<evidence type="ECO:0000313" key="2">
    <source>
        <dbReference type="EMBL" id="MCQ4635796.1"/>
    </source>
</evidence>
<keyword evidence="1" id="KW-0472">Membrane</keyword>
<feature type="transmembrane region" description="Helical" evidence="1">
    <location>
        <begin position="335"/>
        <end position="355"/>
    </location>
</feature>
<feature type="transmembrane region" description="Helical" evidence="1">
    <location>
        <begin position="375"/>
        <end position="401"/>
    </location>
</feature>
<feature type="transmembrane region" description="Helical" evidence="1">
    <location>
        <begin position="246"/>
        <end position="268"/>
    </location>
</feature>
<feature type="transmembrane region" description="Helical" evidence="1">
    <location>
        <begin position="280"/>
        <end position="297"/>
    </location>
</feature>
<sequence>MDNTVKQKPLTLKNKIGYGIGEFGECTGYNLFYFFFLFYLTDIVGIPASVGGIISSIAVFWDAVTDLAIGYISDNFNSKHGRRRPLMISVAIPYAVVTYLMFCSFDMSMNAKIAYAIILSIIFWTCYTVYTIPYFALGAEVTQVFEERTSLRLYAAVFLHAATMIASSTPPMIVQKSIDMGMSVQRGWSNVGLIIGLVIFIGIVICWICTRGRELPAEKTVVKKEDKVNIFRTIGQIFKLKPTVPLAVATFCGAFVCTMASNGMVYIMTNKLGFNAGRQSLLLLIIPALAIVFLPLISAFTKRFDKRTVFMFCLGFGGISLAIYYFIGITGVPSLVIWGICYQVANSSLWALYYAMMYDISEVDEFKNGKRREGIITASMAFFQKIGGSVALSVTGFVLSYGGYDGTLNAQPASAITAIDSICTVIPGIIYIIGCVALIFYPITGKRYKALLTALEAKKTGREYSTEEFEKLL</sequence>
<dbReference type="Proteomes" id="UP001524502">
    <property type="component" value="Unassembled WGS sequence"/>
</dbReference>
<dbReference type="Pfam" id="PF13347">
    <property type="entry name" value="MFS_2"/>
    <property type="match status" value="1"/>
</dbReference>
<dbReference type="RefSeq" id="WP_256130981.1">
    <property type="nucleotide sequence ID" value="NZ_JANFXK010000002.1"/>
</dbReference>
<comment type="caution">
    <text evidence="2">The sequence shown here is derived from an EMBL/GenBank/DDBJ whole genome shotgun (WGS) entry which is preliminary data.</text>
</comment>
<reference evidence="2 3" key="1">
    <citation type="submission" date="2022-06" db="EMBL/GenBank/DDBJ databases">
        <title>Isolation of gut microbiota from human fecal samples.</title>
        <authorList>
            <person name="Pamer E.G."/>
            <person name="Barat B."/>
            <person name="Waligurski E."/>
            <person name="Medina S."/>
            <person name="Paddock L."/>
            <person name="Mostad J."/>
        </authorList>
    </citation>
    <scope>NUCLEOTIDE SEQUENCE [LARGE SCALE GENOMIC DNA]</scope>
    <source>
        <strain evidence="2 3">SL.3.17</strain>
    </source>
</reference>
<dbReference type="Gene3D" id="1.20.1250.20">
    <property type="entry name" value="MFS general substrate transporter like domains"/>
    <property type="match status" value="2"/>
</dbReference>
<organism evidence="2 3">
    <name type="scientific">Anaerovorax odorimutans</name>
    <dbReference type="NCBI Taxonomy" id="109327"/>
    <lineage>
        <taxon>Bacteria</taxon>
        <taxon>Bacillati</taxon>
        <taxon>Bacillota</taxon>
        <taxon>Clostridia</taxon>
        <taxon>Peptostreptococcales</taxon>
        <taxon>Anaerovoracaceae</taxon>
        <taxon>Anaerovorax</taxon>
    </lineage>
</organism>
<evidence type="ECO:0000256" key="1">
    <source>
        <dbReference type="SAM" id="Phobius"/>
    </source>
</evidence>
<dbReference type="InterPro" id="IPR001927">
    <property type="entry name" value="Na/Gal_symport"/>
</dbReference>
<feature type="transmembrane region" description="Helical" evidence="1">
    <location>
        <begin position="187"/>
        <end position="209"/>
    </location>
</feature>
<feature type="transmembrane region" description="Helical" evidence="1">
    <location>
        <begin position="113"/>
        <end position="137"/>
    </location>
</feature>
<feature type="transmembrane region" description="Helical" evidence="1">
    <location>
        <begin position="413"/>
        <end position="441"/>
    </location>
</feature>
<evidence type="ECO:0000313" key="3">
    <source>
        <dbReference type="Proteomes" id="UP001524502"/>
    </source>
</evidence>
<feature type="transmembrane region" description="Helical" evidence="1">
    <location>
        <begin position="31"/>
        <end position="64"/>
    </location>
</feature>
<gene>
    <name evidence="2" type="ORF">NE619_03575</name>
</gene>
<dbReference type="PANTHER" id="PTHR11328">
    <property type="entry name" value="MAJOR FACILITATOR SUPERFAMILY DOMAIN-CONTAINING PROTEIN"/>
    <property type="match status" value="1"/>
</dbReference>
<keyword evidence="1" id="KW-1133">Transmembrane helix</keyword>
<dbReference type="PANTHER" id="PTHR11328:SF24">
    <property type="entry name" value="MAJOR FACILITATOR SUPERFAMILY (MFS) PROFILE DOMAIN-CONTAINING PROTEIN"/>
    <property type="match status" value="1"/>
</dbReference>
<feature type="transmembrane region" description="Helical" evidence="1">
    <location>
        <begin position="309"/>
        <end position="329"/>
    </location>
</feature>
<accession>A0ABT1RKT5</accession>
<proteinExistence type="predicted"/>
<dbReference type="InterPro" id="IPR039672">
    <property type="entry name" value="MFS_2"/>
</dbReference>
<keyword evidence="3" id="KW-1185">Reference proteome</keyword>
<name>A0ABT1RKT5_9FIRM</name>
<dbReference type="EMBL" id="JANFXK010000002">
    <property type="protein sequence ID" value="MCQ4635796.1"/>
    <property type="molecule type" value="Genomic_DNA"/>
</dbReference>
<feature type="transmembrane region" description="Helical" evidence="1">
    <location>
        <begin position="85"/>
        <end position="107"/>
    </location>
</feature>
<dbReference type="CDD" id="cd17332">
    <property type="entry name" value="MFS_MelB_like"/>
    <property type="match status" value="1"/>
</dbReference>
<dbReference type="InterPro" id="IPR036259">
    <property type="entry name" value="MFS_trans_sf"/>
</dbReference>
<dbReference type="SUPFAM" id="SSF103473">
    <property type="entry name" value="MFS general substrate transporter"/>
    <property type="match status" value="1"/>
</dbReference>
<protein>
    <submittedName>
        <fullName evidence="2">Glycoside-pentoside-hexuronide (GPH):cation symporter</fullName>
    </submittedName>
</protein>
<dbReference type="NCBIfam" id="TIGR00792">
    <property type="entry name" value="gph"/>
    <property type="match status" value="1"/>
</dbReference>
<feature type="transmembrane region" description="Helical" evidence="1">
    <location>
        <begin position="149"/>
        <end position="167"/>
    </location>
</feature>
<keyword evidence="1" id="KW-0812">Transmembrane</keyword>